<accession>A0A8C6Q3C5</accession>
<evidence type="ECO:0000313" key="2">
    <source>
        <dbReference type="Proteomes" id="UP000694548"/>
    </source>
</evidence>
<dbReference type="InterPro" id="IPR013783">
    <property type="entry name" value="Ig-like_fold"/>
</dbReference>
<protein>
    <submittedName>
        <fullName evidence="1">Uncharacterized protein</fullName>
    </submittedName>
</protein>
<dbReference type="Gene3D" id="2.60.40.10">
    <property type="entry name" value="Immunoglobulins"/>
    <property type="match status" value="1"/>
</dbReference>
<dbReference type="Ensembl" id="ENSNFUT00015054670.1">
    <property type="protein sequence ID" value="ENSNFUP00015052431.1"/>
    <property type="gene ID" value="ENSNFUG00015024461.1"/>
</dbReference>
<dbReference type="AlphaFoldDB" id="A0A8C6Q3C5"/>
<dbReference type="GeneTree" id="ENSGT00610000086518"/>
<reference evidence="1" key="1">
    <citation type="submission" date="2014-08" db="EMBL/GenBank/DDBJ databases">
        <authorList>
            <person name="Senf B."/>
            <person name="Petzold A."/>
            <person name="Downie B.R."/>
            <person name="Koch P."/>
            <person name="Platzer M."/>
        </authorList>
    </citation>
    <scope>NUCLEOTIDE SEQUENCE [LARGE SCALE GENOMIC DNA]</scope>
    <source>
        <strain evidence="1">GRZ</strain>
    </source>
</reference>
<reference evidence="1" key="3">
    <citation type="submission" date="2025-09" db="UniProtKB">
        <authorList>
            <consortium name="Ensembl"/>
        </authorList>
    </citation>
    <scope>IDENTIFICATION</scope>
</reference>
<sequence length="156" mass="17789">MGTFWFFFLAETIYKKLGDDVDLKPEVPLVGKISSITWKIGRDIAAQWDGAELDYFVQFKGRLLIGFPTQGSRRGLEKGDGNIYTAEVNHNLWAEVPVPLVREKCSEEPRACTLTCEGNVTEAEPVTYTWRSDQKVDHLLSFSFGIKDFRCKMCEK</sequence>
<evidence type="ECO:0000313" key="1">
    <source>
        <dbReference type="Ensembl" id="ENSNFUP00015052431.1"/>
    </source>
</evidence>
<gene>
    <name evidence="1" type="primary">LOC107380883</name>
</gene>
<organism evidence="1 2">
    <name type="scientific">Nothobranchius furzeri</name>
    <name type="common">Turquoise killifish</name>
    <dbReference type="NCBI Taxonomy" id="105023"/>
    <lineage>
        <taxon>Eukaryota</taxon>
        <taxon>Metazoa</taxon>
        <taxon>Chordata</taxon>
        <taxon>Craniata</taxon>
        <taxon>Vertebrata</taxon>
        <taxon>Euteleostomi</taxon>
        <taxon>Actinopterygii</taxon>
        <taxon>Neopterygii</taxon>
        <taxon>Teleostei</taxon>
        <taxon>Neoteleostei</taxon>
        <taxon>Acanthomorphata</taxon>
        <taxon>Ovalentaria</taxon>
        <taxon>Atherinomorphae</taxon>
        <taxon>Cyprinodontiformes</taxon>
        <taxon>Nothobranchiidae</taxon>
        <taxon>Nothobranchius</taxon>
    </lineage>
</organism>
<dbReference type="Proteomes" id="UP000694548">
    <property type="component" value="Chromosome sgr06"/>
</dbReference>
<reference evidence="1" key="2">
    <citation type="submission" date="2025-08" db="UniProtKB">
        <authorList>
            <consortium name="Ensembl"/>
        </authorList>
    </citation>
    <scope>IDENTIFICATION</scope>
</reference>
<keyword evidence="2" id="KW-1185">Reference proteome</keyword>
<name>A0A8C6Q3C5_NOTFU</name>
<proteinExistence type="predicted"/>